<dbReference type="Proteomes" id="UP000001449">
    <property type="component" value="Chromosome 17"/>
</dbReference>
<dbReference type="PANTHER" id="PTHR44144">
    <property type="entry name" value="DNAJ HOMOLOG SUBFAMILY C MEMBER 9"/>
    <property type="match status" value="1"/>
</dbReference>
<dbReference type="InterPro" id="IPR018253">
    <property type="entry name" value="DnaJ_domain_CS"/>
</dbReference>
<dbReference type="PROSITE" id="PS50076">
    <property type="entry name" value="DNAJ_2"/>
    <property type="match status" value="1"/>
</dbReference>
<dbReference type="CDD" id="cd06257">
    <property type="entry name" value="DnaJ"/>
    <property type="match status" value="1"/>
</dbReference>
<sequence>MSVISLIHSAFGHKCLYTVLNAPKTSSQDELKRSYRRAALRYHPDRAHVKRDDAVASCTLKFQAVSAAYQVLMDVKMRSVYDATG</sequence>
<proteinExistence type="predicted"/>
<name>B8CE58_THAPS</name>
<dbReference type="PANTHER" id="PTHR44144:SF1">
    <property type="entry name" value="DNAJ HOMOLOG SUBFAMILY C MEMBER 9"/>
    <property type="match status" value="1"/>
</dbReference>
<dbReference type="KEGG" id="tps:THAPSDRAFT_37923"/>
<feature type="domain" description="J" evidence="1">
    <location>
        <begin position="15"/>
        <end position="85"/>
    </location>
</feature>
<dbReference type="eggNOG" id="KOG0719">
    <property type="taxonomic scope" value="Eukaryota"/>
</dbReference>
<dbReference type="SUPFAM" id="SSF46565">
    <property type="entry name" value="Chaperone J-domain"/>
    <property type="match status" value="1"/>
</dbReference>
<dbReference type="OMA" id="SAFGHKC"/>
<keyword evidence="3" id="KW-1185">Reference proteome</keyword>
<accession>B8CE58</accession>
<evidence type="ECO:0000313" key="3">
    <source>
        <dbReference type="Proteomes" id="UP000001449"/>
    </source>
</evidence>
<dbReference type="AlphaFoldDB" id="B8CE58"/>
<dbReference type="Pfam" id="PF00226">
    <property type="entry name" value="DnaJ"/>
    <property type="match status" value="1"/>
</dbReference>
<dbReference type="PROSITE" id="PS00636">
    <property type="entry name" value="DNAJ_1"/>
    <property type="match status" value="1"/>
</dbReference>
<evidence type="ECO:0000259" key="1">
    <source>
        <dbReference type="PROSITE" id="PS50076"/>
    </source>
</evidence>
<dbReference type="PRINTS" id="PR00625">
    <property type="entry name" value="JDOMAIN"/>
</dbReference>
<reference evidence="2 3" key="2">
    <citation type="journal article" date="2008" name="Nature">
        <title>The Phaeodactylum genome reveals the evolutionary history of diatom genomes.</title>
        <authorList>
            <person name="Bowler C."/>
            <person name="Allen A.E."/>
            <person name="Badger J.H."/>
            <person name="Grimwood J."/>
            <person name="Jabbari K."/>
            <person name="Kuo A."/>
            <person name="Maheswari U."/>
            <person name="Martens C."/>
            <person name="Maumus F."/>
            <person name="Otillar R.P."/>
            <person name="Rayko E."/>
            <person name="Salamov A."/>
            <person name="Vandepoele K."/>
            <person name="Beszteri B."/>
            <person name="Gruber A."/>
            <person name="Heijde M."/>
            <person name="Katinka M."/>
            <person name="Mock T."/>
            <person name="Valentin K."/>
            <person name="Verret F."/>
            <person name="Berges J.A."/>
            <person name="Brownlee C."/>
            <person name="Cadoret J.P."/>
            <person name="Chiovitti A."/>
            <person name="Choi C.J."/>
            <person name="Coesel S."/>
            <person name="De Martino A."/>
            <person name="Detter J.C."/>
            <person name="Durkin C."/>
            <person name="Falciatore A."/>
            <person name="Fournet J."/>
            <person name="Haruta M."/>
            <person name="Huysman M.J."/>
            <person name="Jenkins B.D."/>
            <person name="Jiroutova K."/>
            <person name="Jorgensen R.E."/>
            <person name="Joubert Y."/>
            <person name="Kaplan A."/>
            <person name="Kroger N."/>
            <person name="Kroth P.G."/>
            <person name="La Roche J."/>
            <person name="Lindquist E."/>
            <person name="Lommer M."/>
            <person name="Martin-Jezequel V."/>
            <person name="Lopez P.J."/>
            <person name="Lucas S."/>
            <person name="Mangogna M."/>
            <person name="McGinnis K."/>
            <person name="Medlin L.K."/>
            <person name="Montsant A."/>
            <person name="Oudot-Le Secq M.P."/>
            <person name="Napoli C."/>
            <person name="Obornik M."/>
            <person name="Parker M.S."/>
            <person name="Petit J.L."/>
            <person name="Porcel B.M."/>
            <person name="Poulsen N."/>
            <person name="Robison M."/>
            <person name="Rychlewski L."/>
            <person name="Rynearson T.A."/>
            <person name="Schmutz J."/>
            <person name="Shapiro H."/>
            <person name="Siaut M."/>
            <person name="Stanley M."/>
            <person name="Sussman M.R."/>
            <person name="Taylor A.R."/>
            <person name="Vardi A."/>
            <person name="von Dassow P."/>
            <person name="Vyverman W."/>
            <person name="Willis A."/>
            <person name="Wyrwicz L.S."/>
            <person name="Rokhsar D.S."/>
            <person name="Weissenbach J."/>
            <person name="Armbrust E.V."/>
            <person name="Green B.R."/>
            <person name="Van de Peer Y."/>
            <person name="Grigoriev I.V."/>
        </authorList>
    </citation>
    <scope>NUCLEOTIDE SEQUENCE [LARGE SCALE GENOMIC DNA]</scope>
    <source>
        <strain evidence="2 3">CCMP1335</strain>
    </source>
</reference>
<reference evidence="2 3" key="1">
    <citation type="journal article" date="2004" name="Science">
        <title>The genome of the diatom Thalassiosira pseudonana: ecology, evolution, and metabolism.</title>
        <authorList>
            <person name="Armbrust E.V."/>
            <person name="Berges J.A."/>
            <person name="Bowler C."/>
            <person name="Green B.R."/>
            <person name="Martinez D."/>
            <person name="Putnam N.H."/>
            <person name="Zhou S."/>
            <person name="Allen A.E."/>
            <person name="Apt K.E."/>
            <person name="Bechner M."/>
            <person name="Brzezinski M.A."/>
            <person name="Chaal B.K."/>
            <person name="Chiovitti A."/>
            <person name="Davis A.K."/>
            <person name="Demarest M.S."/>
            <person name="Detter J.C."/>
            <person name="Glavina T."/>
            <person name="Goodstein D."/>
            <person name="Hadi M.Z."/>
            <person name="Hellsten U."/>
            <person name="Hildebrand M."/>
            <person name="Jenkins B.D."/>
            <person name="Jurka J."/>
            <person name="Kapitonov V.V."/>
            <person name="Kroger N."/>
            <person name="Lau W.W."/>
            <person name="Lane T.W."/>
            <person name="Larimer F.W."/>
            <person name="Lippmeier J.C."/>
            <person name="Lucas S."/>
            <person name="Medina M."/>
            <person name="Montsant A."/>
            <person name="Obornik M."/>
            <person name="Parker M.S."/>
            <person name="Palenik B."/>
            <person name="Pazour G.J."/>
            <person name="Richardson P.M."/>
            <person name="Rynearson T.A."/>
            <person name="Saito M.A."/>
            <person name="Schwartz D.C."/>
            <person name="Thamatrakoln K."/>
            <person name="Valentin K."/>
            <person name="Vardi A."/>
            <person name="Wilkerson F.P."/>
            <person name="Rokhsar D.S."/>
        </authorList>
    </citation>
    <scope>NUCLEOTIDE SEQUENCE [LARGE SCALE GENOMIC DNA]</scope>
    <source>
        <strain evidence="2 3">CCMP1335</strain>
    </source>
</reference>
<dbReference type="Gene3D" id="1.10.287.110">
    <property type="entry name" value="DnaJ domain"/>
    <property type="match status" value="1"/>
</dbReference>
<dbReference type="SMART" id="SM00271">
    <property type="entry name" value="DnaJ"/>
    <property type="match status" value="1"/>
</dbReference>
<dbReference type="InterPro" id="IPR052594">
    <property type="entry name" value="J_domain-containing_protein"/>
</dbReference>
<dbReference type="PaxDb" id="35128-Thaps37923"/>
<gene>
    <name evidence="2" type="ORF">THAPSDRAFT_37923</name>
</gene>
<dbReference type="RefSeq" id="XP_002294381.1">
    <property type="nucleotide sequence ID" value="XM_002294345.1"/>
</dbReference>
<evidence type="ECO:0000313" key="2">
    <source>
        <dbReference type="EMBL" id="EED88215.1"/>
    </source>
</evidence>
<feature type="non-terminal residue" evidence="2">
    <location>
        <position position="85"/>
    </location>
</feature>
<dbReference type="HOGENOM" id="CLU_017633_18_0_1"/>
<dbReference type="InParanoid" id="B8CE58"/>
<dbReference type="InterPro" id="IPR001623">
    <property type="entry name" value="DnaJ_domain"/>
</dbReference>
<dbReference type="EMBL" id="CM000651">
    <property type="protein sequence ID" value="EED88215.1"/>
    <property type="molecule type" value="Genomic_DNA"/>
</dbReference>
<dbReference type="GeneID" id="7444216"/>
<organism evidence="2 3">
    <name type="scientific">Thalassiosira pseudonana</name>
    <name type="common">Marine diatom</name>
    <name type="synonym">Cyclotella nana</name>
    <dbReference type="NCBI Taxonomy" id="35128"/>
    <lineage>
        <taxon>Eukaryota</taxon>
        <taxon>Sar</taxon>
        <taxon>Stramenopiles</taxon>
        <taxon>Ochrophyta</taxon>
        <taxon>Bacillariophyta</taxon>
        <taxon>Coscinodiscophyceae</taxon>
        <taxon>Thalassiosirophycidae</taxon>
        <taxon>Thalassiosirales</taxon>
        <taxon>Thalassiosiraceae</taxon>
        <taxon>Thalassiosira</taxon>
    </lineage>
</organism>
<dbReference type="InterPro" id="IPR036869">
    <property type="entry name" value="J_dom_sf"/>
</dbReference>
<protein>
    <recommendedName>
        <fullName evidence="1">J domain-containing protein</fullName>
    </recommendedName>
</protein>